<dbReference type="AlphaFoldDB" id="A0A4Q1BJS0"/>
<dbReference type="GO" id="GO:0005634">
    <property type="term" value="C:nucleus"/>
    <property type="evidence" value="ECO:0007669"/>
    <property type="project" value="TreeGrafter"/>
</dbReference>
<dbReference type="GO" id="GO:0043161">
    <property type="term" value="P:proteasome-mediated ubiquitin-dependent protein catabolic process"/>
    <property type="evidence" value="ECO:0007669"/>
    <property type="project" value="TreeGrafter"/>
</dbReference>
<dbReference type="InterPro" id="IPR036322">
    <property type="entry name" value="WD40_repeat_dom_sf"/>
</dbReference>
<dbReference type="SMART" id="SM00320">
    <property type="entry name" value="WD40"/>
    <property type="match status" value="7"/>
</dbReference>
<proteinExistence type="predicted"/>
<feature type="repeat" description="WD" evidence="4">
    <location>
        <begin position="104"/>
        <end position="145"/>
    </location>
</feature>
<dbReference type="Proteomes" id="UP000289152">
    <property type="component" value="Unassembled WGS sequence"/>
</dbReference>
<evidence type="ECO:0000313" key="6">
    <source>
        <dbReference type="Proteomes" id="UP000289152"/>
    </source>
</evidence>
<dbReference type="PRINTS" id="PR00320">
    <property type="entry name" value="GPROTEINBRPT"/>
</dbReference>
<accession>A0A4Q1BJS0</accession>
<dbReference type="CDD" id="cd00200">
    <property type="entry name" value="WD40"/>
    <property type="match status" value="1"/>
</dbReference>
<dbReference type="InParanoid" id="A0A4Q1BJS0"/>
<gene>
    <name evidence="5" type="ORF">M231_04830</name>
</gene>
<evidence type="ECO:0000256" key="1">
    <source>
        <dbReference type="ARBA" id="ARBA00022490"/>
    </source>
</evidence>
<sequence>MDGYQLRAEIDPPHQSDVKAVLSINPTTLVTASRDQTVGVWSIQPDGQVRLASILRGHDAYVNSLAHIPPNANHEEDLIASGGNSSLILLHSLKTLDPEPVEHLAGHGLNVCALAYSSKLEKLISGSWDTTARVWSRSSGRWDTEVVLTGHEAAVWGVAILDEGSRTGCYLTVDIKADLMINLWNDKGEILSRFKGSPEPVRSIAICPGGETFISSCNDGLIRSWDLTGSITSVYKGHECYVYQVLYAGKEVVSCGEDHTARVWEEGVLKATISHPCQTVWSVGVLPDGDVVTGGSDGRIRIWTKEESRFAPEDIREVSLTLLLIVVALIGVGV</sequence>
<comment type="caution">
    <text evidence="5">The sequence shown here is derived from an EMBL/GenBank/DDBJ whole genome shotgun (WGS) entry which is preliminary data.</text>
</comment>
<dbReference type="GO" id="GO:0043130">
    <property type="term" value="F:ubiquitin binding"/>
    <property type="evidence" value="ECO:0007669"/>
    <property type="project" value="TreeGrafter"/>
</dbReference>
<keyword evidence="3" id="KW-0677">Repeat</keyword>
<dbReference type="VEuPathDB" id="FungiDB:TREMEDRAFT_66253"/>
<keyword evidence="1" id="KW-0963">Cytoplasm</keyword>
<dbReference type="GO" id="GO:0010992">
    <property type="term" value="P:ubiquitin recycling"/>
    <property type="evidence" value="ECO:0007669"/>
    <property type="project" value="TreeGrafter"/>
</dbReference>
<dbReference type="Gene3D" id="2.130.10.10">
    <property type="entry name" value="YVTN repeat-like/Quinoprotein amine dehydrogenase"/>
    <property type="match status" value="1"/>
</dbReference>
<keyword evidence="2 4" id="KW-0853">WD repeat</keyword>
<keyword evidence="6" id="KW-1185">Reference proteome</keyword>
<evidence type="ECO:0000313" key="5">
    <source>
        <dbReference type="EMBL" id="RXK37832.1"/>
    </source>
</evidence>
<evidence type="ECO:0000256" key="3">
    <source>
        <dbReference type="ARBA" id="ARBA00022737"/>
    </source>
</evidence>
<dbReference type="SUPFAM" id="SSF50978">
    <property type="entry name" value="WD40 repeat-like"/>
    <property type="match status" value="1"/>
</dbReference>
<evidence type="ECO:0000256" key="2">
    <source>
        <dbReference type="ARBA" id="ARBA00022574"/>
    </source>
</evidence>
<dbReference type="PANTHER" id="PTHR19849">
    <property type="entry name" value="PHOSPHOLIPASE A-2-ACTIVATING PROTEIN"/>
    <property type="match status" value="1"/>
</dbReference>
<dbReference type="STRING" id="5217.A0A4Q1BJS0"/>
<dbReference type="InterPro" id="IPR015943">
    <property type="entry name" value="WD40/YVTN_repeat-like_dom_sf"/>
</dbReference>
<dbReference type="PROSITE" id="PS50082">
    <property type="entry name" value="WD_REPEATS_2"/>
    <property type="match status" value="2"/>
</dbReference>
<dbReference type="OrthoDB" id="10265988at2759"/>
<organism evidence="5 6">
    <name type="scientific">Tremella mesenterica</name>
    <name type="common">Jelly fungus</name>
    <dbReference type="NCBI Taxonomy" id="5217"/>
    <lineage>
        <taxon>Eukaryota</taxon>
        <taxon>Fungi</taxon>
        <taxon>Dikarya</taxon>
        <taxon>Basidiomycota</taxon>
        <taxon>Agaricomycotina</taxon>
        <taxon>Tremellomycetes</taxon>
        <taxon>Tremellales</taxon>
        <taxon>Tremellaceae</taxon>
        <taxon>Tremella</taxon>
    </lineage>
</organism>
<dbReference type="Pfam" id="PF00400">
    <property type="entry name" value="WD40"/>
    <property type="match status" value="6"/>
</dbReference>
<dbReference type="EMBL" id="SDIL01000058">
    <property type="protein sequence ID" value="RXK37832.1"/>
    <property type="molecule type" value="Genomic_DNA"/>
</dbReference>
<dbReference type="PROSITE" id="PS50294">
    <property type="entry name" value="WD_REPEATS_REGION"/>
    <property type="match status" value="2"/>
</dbReference>
<protein>
    <submittedName>
        <fullName evidence="5">Uncharacterized protein</fullName>
    </submittedName>
</protein>
<dbReference type="PANTHER" id="PTHR19849:SF0">
    <property type="entry name" value="PHOSPHOLIPASE A-2-ACTIVATING PROTEIN"/>
    <property type="match status" value="1"/>
</dbReference>
<dbReference type="GO" id="GO:0005737">
    <property type="term" value="C:cytoplasm"/>
    <property type="evidence" value="ECO:0007669"/>
    <property type="project" value="TreeGrafter"/>
</dbReference>
<dbReference type="InterPro" id="IPR001680">
    <property type="entry name" value="WD40_rpt"/>
</dbReference>
<name>A0A4Q1BJS0_TREME</name>
<evidence type="ECO:0000256" key="4">
    <source>
        <dbReference type="PROSITE-ProRule" id="PRU00221"/>
    </source>
</evidence>
<reference evidence="5 6" key="1">
    <citation type="submission" date="2016-06" db="EMBL/GenBank/DDBJ databases">
        <title>Evolution of pathogenesis and genome organization in the Tremellales.</title>
        <authorList>
            <person name="Cuomo C."/>
            <person name="Litvintseva A."/>
            <person name="Heitman J."/>
            <person name="Chen Y."/>
            <person name="Sun S."/>
            <person name="Springer D."/>
            <person name="Dromer F."/>
            <person name="Young S."/>
            <person name="Zeng Q."/>
            <person name="Chapman S."/>
            <person name="Gujja S."/>
            <person name="Saif S."/>
            <person name="Birren B."/>
        </authorList>
    </citation>
    <scope>NUCLEOTIDE SEQUENCE [LARGE SCALE GENOMIC DNA]</scope>
    <source>
        <strain evidence="5 6">ATCC 28783</strain>
    </source>
</reference>
<feature type="repeat" description="WD" evidence="4">
    <location>
        <begin position="194"/>
        <end position="227"/>
    </location>
</feature>
<dbReference type="InterPro" id="IPR020472">
    <property type="entry name" value="WD40_PAC1"/>
</dbReference>